<feature type="compositionally biased region" description="Basic and acidic residues" evidence="2">
    <location>
        <begin position="47"/>
        <end position="58"/>
    </location>
</feature>
<dbReference type="InterPro" id="IPR036629">
    <property type="entry name" value="YjbJ_sf"/>
</dbReference>
<evidence type="ECO:0000313" key="4">
    <source>
        <dbReference type="EMBL" id="MFD1529151.1"/>
    </source>
</evidence>
<sequence>MGTDDKIDNKVEELGGKAKEKVGEATGDEELETQGKLDQSKSNLKQAGEKVKDAFRRD</sequence>
<evidence type="ECO:0000313" key="5">
    <source>
        <dbReference type="Proteomes" id="UP001597145"/>
    </source>
</evidence>
<dbReference type="Gene3D" id="1.10.1470.10">
    <property type="entry name" value="YjbJ"/>
    <property type="match status" value="1"/>
</dbReference>
<dbReference type="RefSeq" id="WP_343975156.1">
    <property type="nucleotide sequence ID" value="NZ_BAAAJG010000008.1"/>
</dbReference>
<dbReference type="Proteomes" id="UP001597145">
    <property type="component" value="Unassembled WGS sequence"/>
</dbReference>
<evidence type="ECO:0000259" key="3">
    <source>
        <dbReference type="Pfam" id="PF05532"/>
    </source>
</evidence>
<keyword evidence="5" id="KW-1185">Reference proteome</keyword>
<comment type="caution">
    <text evidence="4">The sequence shown here is derived from an EMBL/GenBank/DDBJ whole genome shotgun (WGS) entry which is preliminary data.</text>
</comment>
<dbReference type="SUPFAM" id="SSF69047">
    <property type="entry name" value="Hypothetical protein YjbJ"/>
    <property type="match status" value="1"/>
</dbReference>
<accession>A0ABW4FHF3</accession>
<dbReference type="EMBL" id="JBHUCP010000004">
    <property type="protein sequence ID" value="MFD1529151.1"/>
    <property type="molecule type" value="Genomic_DNA"/>
</dbReference>
<gene>
    <name evidence="4" type="ORF">ACFSCY_06835</name>
</gene>
<comment type="similarity">
    <text evidence="1">Belongs to the UPF0337 (CsbD) family.</text>
</comment>
<reference evidence="5" key="1">
    <citation type="journal article" date="2019" name="Int. J. Syst. Evol. Microbiol.">
        <title>The Global Catalogue of Microorganisms (GCM) 10K type strain sequencing project: providing services to taxonomists for standard genome sequencing and annotation.</title>
        <authorList>
            <consortium name="The Broad Institute Genomics Platform"/>
            <consortium name="The Broad Institute Genome Sequencing Center for Infectious Disease"/>
            <person name="Wu L."/>
            <person name="Ma J."/>
        </authorList>
    </citation>
    <scope>NUCLEOTIDE SEQUENCE [LARGE SCALE GENOMIC DNA]</scope>
    <source>
        <strain evidence="5">JCM 12165</strain>
    </source>
</reference>
<organism evidence="4 5">
    <name type="scientific">Pseudonocardia aurantiaca</name>
    <dbReference type="NCBI Taxonomy" id="75290"/>
    <lineage>
        <taxon>Bacteria</taxon>
        <taxon>Bacillati</taxon>
        <taxon>Actinomycetota</taxon>
        <taxon>Actinomycetes</taxon>
        <taxon>Pseudonocardiales</taxon>
        <taxon>Pseudonocardiaceae</taxon>
        <taxon>Pseudonocardia</taxon>
    </lineage>
</organism>
<evidence type="ECO:0000256" key="2">
    <source>
        <dbReference type="SAM" id="MobiDB-lite"/>
    </source>
</evidence>
<name>A0ABW4FHF3_9PSEU</name>
<feature type="compositionally biased region" description="Basic and acidic residues" evidence="2">
    <location>
        <begin position="1"/>
        <end position="23"/>
    </location>
</feature>
<evidence type="ECO:0000256" key="1">
    <source>
        <dbReference type="ARBA" id="ARBA00009129"/>
    </source>
</evidence>
<feature type="region of interest" description="Disordered" evidence="2">
    <location>
        <begin position="1"/>
        <end position="58"/>
    </location>
</feature>
<proteinExistence type="inferred from homology"/>
<feature type="domain" description="CsbD-like" evidence="3">
    <location>
        <begin position="5"/>
        <end position="56"/>
    </location>
</feature>
<dbReference type="Pfam" id="PF05532">
    <property type="entry name" value="CsbD"/>
    <property type="match status" value="1"/>
</dbReference>
<dbReference type="InterPro" id="IPR008462">
    <property type="entry name" value="CsbD"/>
</dbReference>
<protein>
    <submittedName>
        <fullName evidence="4">CsbD family protein</fullName>
    </submittedName>
</protein>